<protein>
    <recommendedName>
        <fullName evidence="1">DUF4470 domain-containing protein</fullName>
    </recommendedName>
</protein>
<dbReference type="Pfam" id="PF14737">
    <property type="entry name" value="DUF4470"/>
    <property type="match status" value="1"/>
</dbReference>
<gene>
    <name evidence="2" type="ORF">CPB83DRAFT_896481</name>
</gene>
<evidence type="ECO:0000313" key="2">
    <source>
        <dbReference type="EMBL" id="KAF9526017.1"/>
    </source>
</evidence>
<dbReference type="InterPro" id="IPR027974">
    <property type="entry name" value="DUF4470"/>
</dbReference>
<dbReference type="EMBL" id="MU157876">
    <property type="protein sequence ID" value="KAF9526017.1"/>
    <property type="molecule type" value="Genomic_DNA"/>
</dbReference>
<organism evidence="2 3">
    <name type="scientific">Crepidotus variabilis</name>
    <dbReference type="NCBI Taxonomy" id="179855"/>
    <lineage>
        <taxon>Eukaryota</taxon>
        <taxon>Fungi</taxon>
        <taxon>Dikarya</taxon>
        <taxon>Basidiomycota</taxon>
        <taxon>Agaricomycotina</taxon>
        <taxon>Agaricomycetes</taxon>
        <taxon>Agaricomycetidae</taxon>
        <taxon>Agaricales</taxon>
        <taxon>Agaricineae</taxon>
        <taxon>Crepidotaceae</taxon>
        <taxon>Crepidotus</taxon>
    </lineage>
</organism>
<evidence type="ECO:0000313" key="3">
    <source>
        <dbReference type="Proteomes" id="UP000807306"/>
    </source>
</evidence>
<proteinExistence type="predicted"/>
<dbReference type="Gene3D" id="1.25.40.10">
    <property type="entry name" value="Tetratricopeptide repeat domain"/>
    <property type="match status" value="1"/>
</dbReference>
<name>A0A9P6EBQ5_9AGAR</name>
<evidence type="ECO:0000259" key="1">
    <source>
        <dbReference type="Pfam" id="PF14737"/>
    </source>
</evidence>
<dbReference type="InterPro" id="IPR011990">
    <property type="entry name" value="TPR-like_helical_dom_sf"/>
</dbReference>
<keyword evidence="3" id="KW-1185">Reference proteome</keyword>
<dbReference type="AlphaFoldDB" id="A0A9P6EBQ5"/>
<feature type="domain" description="DUF4470" evidence="1">
    <location>
        <begin position="193"/>
        <end position="272"/>
    </location>
</feature>
<dbReference type="OrthoDB" id="2423701at2759"/>
<comment type="caution">
    <text evidence="2">The sequence shown here is derived from an EMBL/GenBank/DDBJ whole genome shotgun (WGS) entry which is preliminary data.</text>
</comment>
<accession>A0A9P6EBQ5</accession>
<reference evidence="2" key="1">
    <citation type="submission" date="2020-11" db="EMBL/GenBank/DDBJ databases">
        <authorList>
            <consortium name="DOE Joint Genome Institute"/>
            <person name="Ahrendt S."/>
            <person name="Riley R."/>
            <person name="Andreopoulos W."/>
            <person name="Labutti K."/>
            <person name="Pangilinan J."/>
            <person name="Ruiz-Duenas F.J."/>
            <person name="Barrasa J.M."/>
            <person name="Sanchez-Garcia M."/>
            <person name="Camarero S."/>
            <person name="Miyauchi S."/>
            <person name="Serrano A."/>
            <person name="Linde D."/>
            <person name="Babiker R."/>
            <person name="Drula E."/>
            <person name="Ayuso-Fernandez I."/>
            <person name="Pacheco R."/>
            <person name="Padilla G."/>
            <person name="Ferreira P."/>
            <person name="Barriuso J."/>
            <person name="Kellner H."/>
            <person name="Castanera R."/>
            <person name="Alfaro M."/>
            <person name="Ramirez L."/>
            <person name="Pisabarro A.G."/>
            <person name="Kuo A."/>
            <person name="Tritt A."/>
            <person name="Lipzen A."/>
            <person name="He G."/>
            <person name="Yan M."/>
            <person name="Ng V."/>
            <person name="Cullen D."/>
            <person name="Martin F."/>
            <person name="Rosso M.-N."/>
            <person name="Henrissat B."/>
            <person name="Hibbett D."/>
            <person name="Martinez A.T."/>
            <person name="Grigoriev I.V."/>
        </authorList>
    </citation>
    <scope>NUCLEOTIDE SEQUENCE</scope>
    <source>
        <strain evidence="2">CBS 506.95</strain>
    </source>
</reference>
<sequence>MAANNALKAKEKGNRLFKEGKIEKQLSETLPRGSVLVRAHPRYLDHLDPKNPVYPSNLSAALYELGDYADAFHSILRSQRLDPEPTIVLKLSARLAKTLSHRLRSGKIHPSVIEKNIKSIQGLEHADSFEHEQSWKLWRTTCLNLASQTQIAYEDRVRLSKIPIFKASPDPRCEYFKFGMDEIMSLFHGWGSGNKDPMNLQASSKEQLEQLAFFFGGAGDARHVYRTIIGLGEEYSRLSTKQQQSIKVPVTINDIHFVAIARNLLHLLIIDKLLSSDLDELARLELEATLVYTYVAWIVPSYVHDRLVAFSKEVKQRLISEPPDLPSWIHVEKISIGAIISAEVRQSWKGNVTIFNGENDEYPNEVLDDFEFIVRIAEFNEDHNLKITDLQAKREWPVFAHVMTFFGGVMDVVKNLKSRLKVEILCGEINSELSKMRLGTDKTRPPDFPRKFMRMWVSNIPDYTQGPLGTALYMLPALQHNVSAAVSANCLLNTGVWKSPDEFCFNYTMLLPRDLKQYLGVHTIKGQTTKMSDIQTLAPTKLPLSLASLPSREELHDWLGRLFLWLIYPGKPKHRPFLIMISFNLAAFTQLLVELNHIGYPSHWLADFLQSILHDTLQTNHTIYTGELPRPVSDLNKITRLHQVRLDPWQAELETILASTRHALPFALLLPEQFASTPQDIGLFKAEPNPNMVFSNSSGLAQSDPVVYLLFYKSGADFNGEGIDDFLGKTLPTLLDGNAKKPEPGSIHIITSVGSVDLKIPEVRWRMSKARVEKMKQEKWSLVVWRTDHYVASKLHVPHR</sequence>
<dbReference type="SUPFAM" id="SSF48452">
    <property type="entry name" value="TPR-like"/>
    <property type="match status" value="1"/>
</dbReference>
<dbReference type="Proteomes" id="UP000807306">
    <property type="component" value="Unassembled WGS sequence"/>
</dbReference>